<proteinExistence type="predicted"/>
<feature type="domain" description="LysM" evidence="1">
    <location>
        <begin position="50"/>
        <end position="94"/>
    </location>
</feature>
<dbReference type="Pfam" id="PF01476">
    <property type="entry name" value="LysM"/>
    <property type="match status" value="1"/>
</dbReference>
<evidence type="ECO:0000313" key="3">
    <source>
        <dbReference type="Proteomes" id="UP000017081"/>
    </source>
</evidence>
<dbReference type="PROSITE" id="PS51782">
    <property type="entry name" value="LYSM"/>
    <property type="match status" value="1"/>
</dbReference>
<dbReference type="InterPro" id="IPR018392">
    <property type="entry name" value="LysM"/>
</dbReference>
<dbReference type="STRING" id="1319815.HMPREF0202_01831"/>
<reference evidence="2 3" key="1">
    <citation type="submission" date="2013-08" db="EMBL/GenBank/DDBJ databases">
        <authorList>
            <person name="Weinstock G."/>
            <person name="Sodergren E."/>
            <person name="Wylie T."/>
            <person name="Fulton L."/>
            <person name="Fulton R."/>
            <person name="Fronick C."/>
            <person name="O'Laughlin M."/>
            <person name="Godfrey J."/>
            <person name="Miner T."/>
            <person name="Herter B."/>
            <person name="Appelbaum E."/>
            <person name="Cordes M."/>
            <person name="Lek S."/>
            <person name="Wollam A."/>
            <person name="Pepin K.H."/>
            <person name="Palsikar V.B."/>
            <person name="Mitreva M."/>
            <person name="Wilson R.K."/>
        </authorList>
    </citation>
    <scope>NUCLEOTIDE SEQUENCE [LARGE SCALE GENOMIC DNA]</scope>
    <source>
        <strain evidence="2 3">ATCC BAA-474</strain>
    </source>
</reference>
<accession>U7V9U9</accession>
<dbReference type="AlphaFoldDB" id="U7V9U9"/>
<sequence length="103" mass="12096">MKKNIFIVFISMILSLYGKEKKLEYEVKYSENNFIVVSISKARFPTVMKKYHIVEGEEDLEDISEEYKIKIDELEKINKLSRFDKLRAGQIIYLIEQNKGGGV</sequence>
<comment type="caution">
    <text evidence="2">The sequence shown here is derived from an EMBL/GenBank/DDBJ whole genome shotgun (WGS) entry which is preliminary data.</text>
</comment>
<evidence type="ECO:0000259" key="1">
    <source>
        <dbReference type="PROSITE" id="PS51782"/>
    </source>
</evidence>
<dbReference type="SUPFAM" id="SSF54106">
    <property type="entry name" value="LysM domain"/>
    <property type="match status" value="1"/>
</dbReference>
<protein>
    <recommendedName>
        <fullName evidence="1">LysM domain-containing protein</fullName>
    </recommendedName>
</protein>
<dbReference type="Proteomes" id="UP000017081">
    <property type="component" value="Unassembled WGS sequence"/>
</dbReference>
<dbReference type="EMBL" id="AXZF01000070">
    <property type="protein sequence ID" value="ERT68261.1"/>
    <property type="molecule type" value="Genomic_DNA"/>
</dbReference>
<dbReference type="Gene3D" id="3.10.350.10">
    <property type="entry name" value="LysM domain"/>
    <property type="match status" value="1"/>
</dbReference>
<evidence type="ECO:0000313" key="2">
    <source>
        <dbReference type="EMBL" id="ERT68261.1"/>
    </source>
</evidence>
<dbReference type="InterPro" id="IPR036779">
    <property type="entry name" value="LysM_dom_sf"/>
</dbReference>
<keyword evidence="3" id="KW-1185">Reference proteome</keyword>
<dbReference type="HOGENOM" id="CLU_2258688_0_0_0"/>
<dbReference type="CDD" id="cd00118">
    <property type="entry name" value="LysM"/>
    <property type="match status" value="1"/>
</dbReference>
<dbReference type="RefSeq" id="WP_023051367.1">
    <property type="nucleotide sequence ID" value="NZ_CP173065.2"/>
</dbReference>
<organism evidence="2 3">
    <name type="scientific">Cetobacterium somerae ATCC BAA-474</name>
    <dbReference type="NCBI Taxonomy" id="1319815"/>
    <lineage>
        <taxon>Bacteria</taxon>
        <taxon>Fusobacteriati</taxon>
        <taxon>Fusobacteriota</taxon>
        <taxon>Fusobacteriia</taxon>
        <taxon>Fusobacteriales</taxon>
        <taxon>Fusobacteriaceae</taxon>
        <taxon>Cetobacterium</taxon>
    </lineage>
</organism>
<gene>
    <name evidence="2" type="ORF">HMPREF0202_01831</name>
</gene>
<name>U7V9U9_9FUSO</name>